<organism evidence="2 3">
    <name type="scientific">Telmatospirillum siberiense</name>
    <dbReference type="NCBI Taxonomy" id="382514"/>
    <lineage>
        <taxon>Bacteria</taxon>
        <taxon>Pseudomonadati</taxon>
        <taxon>Pseudomonadota</taxon>
        <taxon>Alphaproteobacteria</taxon>
        <taxon>Rhodospirillales</taxon>
        <taxon>Rhodospirillaceae</taxon>
        <taxon>Telmatospirillum</taxon>
    </lineage>
</organism>
<dbReference type="EMBL" id="PIUM01000041">
    <property type="protein sequence ID" value="PKU21917.1"/>
    <property type="molecule type" value="Genomic_DNA"/>
</dbReference>
<dbReference type="RefSeq" id="WP_101253250.1">
    <property type="nucleotide sequence ID" value="NZ_PIUM01000041.1"/>
</dbReference>
<accession>A0A2N3PNE5</accession>
<comment type="caution">
    <text evidence="2">The sequence shown here is derived from an EMBL/GenBank/DDBJ whole genome shotgun (WGS) entry which is preliminary data.</text>
</comment>
<evidence type="ECO:0008006" key="4">
    <source>
        <dbReference type="Google" id="ProtNLM"/>
    </source>
</evidence>
<reference evidence="3" key="1">
    <citation type="submission" date="2017-12" db="EMBL/GenBank/DDBJ databases">
        <title>Draft genome sequence of Telmatospirillum siberiense 26-4b1T, an acidotolerant peatland alphaproteobacterium potentially involved in sulfur cycling.</title>
        <authorList>
            <person name="Hausmann B."/>
            <person name="Pjevac P."/>
            <person name="Schreck K."/>
            <person name="Herbold C.W."/>
            <person name="Daims H."/>
            <person name="Wagner M."/>
            <person name="Pester M."/>
            <person name="Loy A."/>
        </authorList>
    </citation>
    <scope>NUCLEOTIDE SEQUENCE [LARGE SCALE GENOMIC DNA]</scope>
    <source>
        <strain evidence="3">26-4b1</strain>
    </source>
</reference>
<gene>
    <name evidence="2" type="ORF">CWS72_24330</name>
</gene>
<evidence type="ECO:0000313" key="2">
    <source>
        <dbReference type="EMBL" id="PKU21917.1"/>
    </source>
</evidence>
<dbReference type="Proteomes" id="UP000233293">
    <property type="component" value="Unassembled WGS sequence"/>
</dbReference>
<feature type="signal peptide" evidence="1">
    <location>
        <begin position="1"/>
        <end position="20"/>
    </location>
</feature>
<proteinExistence type="predicted"/>
<protein>
    <recommendedName>
        <fullName evidence="4">DUF4892 domain-containing protein</fullName>
    </recommendedName>
</protein>
<name>A0A2N3PNE5_9PROT</name>
<evidence type="ECO:0000313" key="3">
    <source>
        <dbReference type="Proteomes" id="UP000233293"/>
    </source>
</evidence>
<feature type="chain" id="PRO_5014807438" description="DUF4892 domain-containing protein" evidence="1">
    <location>
        <begin position="21"/>
        <end position="194"/>
    </location>
</feature>
<keyword evidence="3" id="KW-1185">Reference proteome</keyword>
<dbReference type="AlphaFoldDB" id="A0A2N3PNE5"/>
<evidence type="ECO:0000256" key="1">
    <source>
        <dbReference type="SAM" id="SignalP"/>
    </source>
</evidence>
<sequence length="194" mass="21436">MRTSGLVLGLLFLLAAPAFAEEAPFGLRWGATFEELQTRGFSGAFQQDDGQVKIYQSNKLLNAPSFSDFARVGVDRQYGLQRIMWVSKEITDDPTGEKGLALYRTLKQTLTEKYGEPKTSEEEMGGSRTYSGTAFYQCLAEDGCGVFVTVWRSLNSDARLRLLGTSSGKGRLEIVYLGPDWDDVVAASKKKPKP</sequence>
<keyword evidence="1" id="KW-0732">Signal</keyword>